<sequence length="108" mass="11881">MTLDYRMAPPDDGVIQPETLLGQSKEEILSQLIAGEYDAVVRQVGWYDLDEGTSQDASEEVAQLVVDLATQNGDTLPDTTFEFCSRNDAIPVWAAALEEGRMVWSQAS</sequence>
<dbReference type="AlphaFoldDB" id="A0A6S6QMW3"/>
<gene>
    <name evidence="1" type="ORF">IZ6_25690</name>
</gene>
<dbReference type="EMBL" id="AP023361">
    <property type="protein sequence ID" value="BCJ91834.1"/>
    <property type="molecule type" value="Genomic_DNA"/>
</dbReference>
<dbReference type="RefSeq" id="WP_222875454.1">
    <property type="nucleotide sequence ID" value="NZ_AP023361.1"/>
</dbReference>
<dbReference type="Proteomes" id="UP000515317">
    <property type="component" value="Chromosome"/>
</dbReference>
<dbReference type="KEGG" id="tso:IZ6_25690"/>
<name>A0A6S6QMW3_9HYPH</name>
<keyword evidence="2" id="KW-1185">Reference proteome</keyword>
<protein>
    <submittedName>
        <fullName evidence="1">Uncharacterized protein</fullName>
    </submittedName>
</protein>
<organism evidence="1 2">
    <name type="scientific">Terrihabitans soli</name>
    <dbReference type="NCBI Taxonomy" id="708113"/>
    <lineage>
        <taxon>Bacteria</taxon>
        <taxon>Pseudomonadati</taxon>
        <taxon>Pseudomonadota</taxon>
        <taxon>Alphaproteobacteria</taxon>
        <taxon>Hyphomicrobiales</taxon>
        <taxon>Terrihabitans</taxon>
    </lineage>
</organism>
<evidence type="ECO:0000313" key="2">
    <source>
        <dbReference type="Proteomes" id="UP000515317"/>
    </source>
</evidence>
<accession>A0A6S6QMW3</accession>
<evidence type="ECO:0000313" key="1">
    <source>
        <dbReference type="EMBL" id="BCJ91834.1"/>
    </source>
</evidence>
<proteinExistence type="predicted"/>
<reference evidence="1 2" key="1">
    <citation type="submission" date="2020-08" db="EMBL/GenBank/DDBJ databases">
        <title>Genome sequence of Rhizobiales bacterium strain IZ6.</title>
        <authorList>
            <person name="Nakai R."/>
            <person name="Naganuma T."/>
        </authorList>
    </citation>
    <scope>NUCLEOTIDE SEQUENCE [LARGE SCALE GENOMIC DNA]</scope>
    <source>
        <strain evidence="1 2">IZ6</strain>
    </source>
</reference>